<reference evidence="2 3" key="1">
    <citation type="submission" date="2013-03" db="EMBL/GenBank/DDBJ databases">
        <authorList>
            <person name="Warren W."/>
            <person name="Wilson R.K."/>
        </authorList>
    </citation>
    <scope>NUCLEOTIDE SEQUENCE</scope>
</reference>
<evidence type="ECO:0000313" key="2">
    <source>
        <dbReference type="Ensembl" id="ENSMFAP00000012911.2"/>
    </source>
</evidence>
<sequence length="125" mass="14290">MGRGEEPGYQLSKPSLLYNCRKKEPQEKASSELQLPPKSQDPVPSTTCRTSTLSHKDMSIQINTWHGTCWGNGSYRVFRVDPGKGLWFISPASPCPPVSYPGLLFFFLKENFLKRKKEWKKGKRL</sequence>
<protein>
    <submittedName>
        <fullName evidence="2">Uncharacterized protein</fullName>
    </submittedName>
</protein>
<reference evidence="2" key="2">
    <citation type="submission" date="2025-08" db="UniProtKB">
        <authorList>
            <consortium name="Ensembl"/>
        </authorList>
    </citation>
    <scope>IDENTIFICATION</scope>
</reference>
<dbReference type="Proteomes" id="UP000233100">
    <property type="component" value="Chromosome 1"/>
</dbReference>
<accession>A0A2K5UKJ4</accession>
<organism evidence="2 3">
    <name type="scientific">Macaca fascicularis</name>
    <name type="common">Crab-eating macaque</name>
    <name type="synonym">Cynomolgus monkey</name>
    <dbReference type="NCBI Taxonomy" id="9541"/>
    <lineage>
        <taxon>Eukaryota</taxon>
        <taxon>Metazoa</taxon>
        <taxon>Chordata</taxon>
        <taxon>Craniata</taxon>
        <taxon>Vertebrata</taxon>
        <taxon>Euteleostomi</taxon>
        <taxon>Mammalia</taxon>
        <taxon>Eutheria</taxon>
        <taxon>Euarchontoglires</taxon>
        <taxon>Primates</taxon>
        <taxon>Haplorrhini</taxon>
        <taxon>Catarrhini</taxon>
        <taxon>Cercopithecidae</taxon>
        <taxon>Cercopithecinae</taxon>
        <taxon>Macaca</taxon>
    </lineage>
</organism>
<evidence type="ECO:0000256" key="1">
    <source>
        <dbReference type="SAM" id="MobiDB-lite"/>
    </source>
</evidence>
<dbReference type="GeneTree" id="ENSGT00910000148250"/>
<evidence type="ECO:0000313" key="3">
    <source>
        <dbReference type="Proteomes" id="UP000233100"/>
    </source>
</evidence>
<keyword evidence="3" id="KW-1185">Reference proteome</keyword>
<dbReference type="AlphaFoldDB" id="A0A2K5UKJ4"/>
<proteinExistence type="predicted"/>
<dbReference type="Bgee" id="ENSMFAG00000026972">
    <property type="expression patterns" value="Expressed in lymph node and 1 other cell type or tissue"/>
</dbReference>
<dbReference type="Ensembl" id="ENSMFAT00000060961.2">
    <property type="protein sequence ID" value="ENSMFAP00000012911.2"/>
    <property type="gene ID" value="ENSMFAG00000026972.2"/>
</dbReference>
<name>A0A2K5UKJ4_MACFA</name>
<feature type="region of interest" description="Disordered" evidence="1">
    <location>
        <begin position="23"/>
        <end position="50"/>
    </location>
</feature>
<reference evidence="2" key="3">
    <citation type="submission" date="2025-09" db="UniProtKB">
        <authorList>
            <consortium name="Ensembl"/>
        </authorList>
    </citation>
    <scope>IDENTIFICATION</scope>
</reference>